<dbReference type="InterPro" id="IPR041616">
    <property type="entry name" value="PheRS_beta_core"/>
</dbReference>
<keyword evidence="4 15" id="KW-0963">Cytoplasm</keyword>
<feature type="binding site" evidence="15">
    <location>
        <position position="500"/>
    </location>
    <ligand>
        <name>Mg(2+)</name>
        <dbReference type="ChEBI" id="CHEBI:18420"/>
        <note>shared with alpha subunit</note>
    </ligand>
</feature>
<dbReference type="GO" id="GO:0005524">
    <property type="term" value="F:ATP binding"/>
    <property type="evidence" value="ECO:0007669"/>
    <property type="project" value="UniProtKB-UniRule"/>
</dbReference>
<comment type="subcellular location">
    <subcellularLocation>
        <location evidence="1 15">Cytoplasm</location>
    </subcellularLocation>
</comment>
<dbReference type="InterPro" id="IPR002547">
    <property type="entry name" value="tRNA-bd_dom"/>
</dbReference>
<dbReference type="FunFam" id="3.30.70.380:FF:000001">
    <property type="entry name" value="Phenylalanine--tRNA ligase beta subunit"/>
    <property type="match status" value="1"/>
</dbReference>
<dbReference type="AlphaFoldDB" id="A0A1H6QJC8"/>
<keyword evidence="9 15" id="KW-0067">ATP-binding</keyword>
<feature type="binding site" evidence="15">
    <location>
        <position position="494"/>
    </location>
    <ligand>
        <name>Mg(2+)</name>
        <dbReference type="ChEBI" id="CHEBI:18420"/>
        <note>shared with alpha subunit</note>
    </ligand>
</feature>
<dbReference type="SUPFAM" id="SSF56037">
    <property type="entry name" value="PheT/TilS domain"/>
    <property type="match status" value="1"/>
</dbReference>
<evidence type="ECO:0000259" key="17">
    <source>
        <dbReference type="PROSITE" id="PS50886"/>
    </source>
</evidence>
<dbReference type="Pfam" id="PF03147">
    <property type="entry name" value="FDX-ACB"/>
    <property type="match status" value="1"/>
</dbReference>
<evidence type="ECO:0000256" key="1">
    <source>
        <dbReference type="ARBA" id="ARBA00004496"/>
    </source>
</evidence>
<protein>
    <recommendedName>
        <fullName evidence="15">Phenylalanine--tRNA ligase beta subunit</fullName>
        <ecNumber evidence="15">6.1.1.20</ecNumber>
    </recommendedName>
    <alternativeName>
        <fullName evidence="15">Phenylalanyl-tRNA synthetase beta subunit</fullName>
        <shortName evidence="15">PheRS</shortName>
    </alternativeName>
</protein>
<evidence type="ECO:0000256" key="9">
    <source>
        <dbReference type="ARBA" id="ARBA00022840"/>
    </source>
</evidence>
<evidence type="ECO:0000256" key="15">
    <source>
        <dbReference type="HAMAP-Rule" id="MF_00283"/>
    </source>
</evidence>
<keyword evidence="10 15" id="KW-0460">Magnesium</keyword>
<name>A0A1H6QJC8_9FLAO</name>
<evidence type="ECO:0000259" key="18">
    <source>
        <dbReference type="PROSITE" id="PS51447"/>
    </source>
</evidence>
<evidence type="ECO:0000256" key="3">
    <source>
        <dbReference type="ARBA" id="ARBA00011209"/>
    </source>
</evidence>
<dbReference type="Pfam" id="PF03484">
    <property type="entry name" value="B5"/>
    <property type="match status" value="1"/>
</dbReference>
<comment type="subunit">
    <text evidence="3 15">Tetramer of two alpha and two beta subunits.</text>
</comment>
<dbReference type="HAMAP" id="MF_00283">
    <property type="entry name" value="Phe_tRNA_synth_beta1"/>
    <property type="match status" value="1"/>
</dbReference>
<feature type="binding site" evidence="15">
    <location>
        <position position="503"/>
    </location>
    <ligand>
        <name>Mg(2+)</name>
        <dbReference type="ChEBI" id="CHEBI:18420"/>
        <note>shared with alpha subunit</note>
    </ligand>
</feature>
<dbReference type="FunFam" id="2.40.50.140:FF:000045">
    <property type="entry name" value="Phenylalanine--tRNA ligase beta subunit"/>
    <property type="match status" value="1"/>
</dbReference>
<keyword evidence="7 15" id="KW-0479">Metal-binding</keyword>
<dbReference type="InterPro" id="IPR012340">
    <property type="entry name" value="NA-bd_OB-fold"/>
</dbReference>
<evidence type="ECO:0000256" key="16">
    <source>
        <dbReference type="PROSITE-ProRule" id="PRU00209"/>
    </source>
</evidence>
<dbReference type="PROSITE" id="PS51483">
    <property type="entry name" value="B5"/>
    <property type="match status" value="1"/>
</dbReference>
<keyword evidence="13 15" id="KW-0030">Aminoacyl-tRNA synthetase</keyword>
<dbReference type="EC" id="6.1.1.20" evidence="15"/>
<comment type="catalytic activity">
    <reaction evidence="14 15">
        <text>tRNA(Phe) + L-phenylalanine + ATP = L-phenylalanyl-tRNA(Phe) + AMP + diphosphate + H(+)</text>
        <dbReference type="Rhea" id="RHEA:19413"/>
        <dbReference type="Rhea" id="RHEA-COMP:9668"/>
        <dbReference type="Rhea" id="RHEA-COMP:9699"/>
        <dbReference type="ChEBI" id="CHEBI:15378"/>
        <dbReference type="ChEBI" id="CHEBI:30616"/>
        <dbReference type="ChEBI" id="CHEBI:33019"/>
        <dbReference type="ChEBI" id="CHEBI:58095"/>
        <dbReference type="ChEBI" id="CHEBI:78442"/>
        <dbReference type="ChEBI" id="CHEBI:78531"/>
        <dbReference type="ChEBI" id="CHEBI:456215"/>
        <dbReference type="EC" id="6.1.1.20"/>
    </reaction>
</comment>
<accession>A0A1H6QJC8</accession>
<dbReference type="SUPFAM" id="SSF46955">
    <property type="entry name" value="Putative DNA-binding domain"/>
    <property type="match status" value="1"/>
</dbReference>
<dbReference type="CDD" id="cd02796">
    <property type="entry name" value="tRNA_bind_bactPheRS"/>
    <property type="match status" value="1"/>
</dbReference>
<dbReference type="Proteomes" id="UP000199702">
    <property type="component" value="Unassembled WGS sequence"/>
</dbReference>
<proteinExistence type="inferred from homology"/>
<dbReference type="Gene3D" id="3.50.40.10">
    <property type="entry name" value="Phenylalanyl-trna Synthetase, Chain B, domain 3"/>
    <property type="match status" value="1"/>
</dbReference>
<dbReference type="NCBIfam" id="NF045760">
    <property type="entry name" value="YtpR"/>
    <property type="match status" value="1"/>
</dbReference>
<dbReference type="PANTHER" id="PTHR10947">
    <property type="entry name" value="PHENYLALANYL-TRNA SYNTHETASE BETA CHAIN AND LEUCINE-RICH REPEAT-CONTAINING PROTEIN 47"/>
    <property type="match status" value="1"/>
</dbReference>
<dbReference type="InterPro" id="IPR005147">
    <property type="entry name" value="tRNA_synthase_B5-dom"/>
</dbReference>
<evidence type="ECO:0000256" key="7">
    <source>
        <dbReference type="ARBA" id="ARBA00022723"/>
    </source>
</evidence>
<keyword evidence="11 16" id="KW-0694">RNA-binding</keyword>
<dbReference type="InterPro" id="IPR005121">
    <property type="entry name" value="Fdx_antiC-bd"/>
</dbReference>
<dbReference type="SMART" id="SM00873">
    <property type="entry name" value="B3_4"/>
    <property type="match status" value="1"/>
</dbReference>
<dbReference type="InterPro" id="IPR009061">
    <property type="entry name" value="DNA-bd_dom_put_sf"/>
</dbReference>
<dbReference type="STRING" id="402734.SAMN05660918_0293"/>
<evidence type="ECO:0000256" key="8">
    <source>
        <dbReference type="ARBA" id="ARBA00022741"/>
    </source>
</evidence>
<dbReference type="InterPro" id="IPR045060">
    <property type="entry name" value="Phe-tRNA-ligase_IIc_bsu"/>
</dbReference>
<evidence type="ECO:0000256" key="5">
    <source>
        <dbReference type="ARBA" id="ARBA00022555"/>
    </source>
</evidence>
<keyword evidence="5 16" id="KW-0820">tRNA-binding</keyword>
<feature type="domain" description="B5" evidence="19">
    <location>
        <begin position="440"/>
        <end position="516"/>
    </location>
</feature>
<feature type="domain" description="TRNA-binding" evidence="17">
    <location>
        <begin position="67"/>
        <end position="181"/>
    </location>
</feature>
<evidence type="ECO:0000256" key="6">
    <source>
        <dbReference type="ARBA" id="ARBA00022598"/>
    </source>
</evidence>
<evidence type="ECO:0000313" key="20">
    <source>
        <dbReference type="EMBL" id="SEI39062.1"/>
    </source>
</evidence>
<dbReference type="InterPro" id="IPR005146">
    <property type="entry name" value="B3/B4_tRNA-bd"/>
</dbReference>
<dbReference type="GO" id="GO:0004826">
    <property type="term" value="F:phenylalanine-tRNA ligase activity"/>
    <property type="evidence" value="ECO:0007669"/>
    <property type="project" value="UniProtKB-UniRule"/>
</dbReference>
<dbReference type="Pfam" id="PF03483">
    <property type="entry name" value="B3_4"/>
    <property type="match status" value="1"/>
</dbReference>
<dbReference type="GO" id="GO:0006432">
    <property type="term" value="P:phenylalanyl-tRNA aminoacylation"/>
    <property type="evidence" value="ECO:0007669"/>
    <property type="project" value="UniProtKB-UniRule"/>
</dbReference>
<dbReference type="GO" id="GO:0000049">
    <property type="term" value="F:tRNA binding"/>
    <property type="evidence" value="ECO:0007669"/>
    <property type="project" value="UniProtKB-UniRule"/>
</dbReference>
<feature type="binding site" evidence="15">
    <location>
        <position position="504"/>
    </location>
    <ligand>
        <name>Mg(2+)</name>
        <dbReference type="ChEBI" id="CHEBI:18420"/>
        <note>shared with alpha subunit</note>
    </ligand>
</feature>
<dbReference type="SUPFAM" id="SSF55681">
    <property type="entry name" value="Class II aaRS and biotin synthetases"/>
    <property type="match status" value="1"/>
</dbReference>
<dbReference type="Gene3D" id="2.40.50.140">
    <property type="entry name" value="Nucleic acid-binding proteins"/>
    <property type="match status" value="1"/>
</dbReference>
<reference evidence="21" key="1">
    <citation type="submission" date="2016-10" db="EMBL/GenBank/DDBJ databases">
        <authorList>
            <person name="Varghese N."/>
            <person name="Submissions S."/>
        </authorList>
    </citation>
    <scope>NUCLEOTIDE SEQUENCE [LARGE SCALE GENOMIC DNA]</scope>
    <source>
        <strain evidence="21">DSM 17934</strain>
    </source>
</reference>
<dbReference type="Gene3D" id="3.30.930.10">
    <property type="entry name" value="Bira Bifunctional Protein, Domain 2"/>
    <property type="match status" value="1"/>
</dbReference>
<dbReference type="Gene3D" id="3.30.70.380">
    <property type="entry name" value="Ferrodoxin-fold anticodon-binding domain"/>
    <property type="match status" value="1"/>
</dbReference>
<dbReference type="SUPFAM" id="SSF50249">
    <property type="entry name" value="Nucleic acid-binding proteins"/>
    <property type="match status" value="1"/>
</dbReference>
<evidence type="ECO:0000259" key="19">
    <source>
        <dbReference type="PROSITE" id="PS51483"/>
    </source>
</evidence>
<dbReference type="InterPro" id="IPR004532">
    <property type="entry name" value="Phe-tRNA-ligase_IIc_bsu_bact"/>
</dbReference>
<dbReference type="GO" id="GO:0000287">
    <property type="term" value="F:magnesium ion binding"/>
    <property type="evidence" value="ECO:0007669"/>
    <property type="project" value="UniProtKB-UniRule"/>
</dbReference>
<comment type="similarity">
    <text evidence="2 15">Belongs to the phenylalanyl-tRNA synthetase beta subunit family. Type 1 subfamily.</text>
</comment>
<organism evidence="20 21">
    <name type="scientific">Flavobacterium terrigena</name>
    <dbReference type="NCBI Taxonomy" id="402734"/>
    <lineage>
        <taxon>Bacteria</taxon>
        <taxon>Pseudomonadati</taxon>
        <taxon>Bacteroidota</taxon>
        <taxon>Flavobacteriia</taxon>
        <taxon>Flavobacteriales</taxon>
        <taxon>Flavobacteriaceae</taxon>
        <taxon>Flavobacterium</taxon>
    </lineage>
</organism>
<evidence type="ECO:0000256" key="11">
    <source>
        <dbReference type="ARBA" id="ARBA00022884"/>
    </source>
</evidence>
<dbReference type="PANTHER" id="PTHR10947:SF0">
    <property type="entry name" value="PHENYLALANINE--TRNA LIGASE BETA SUBUNIT"/>
    <property type="match status" value="1"/>
</dbReference>
<dbReference type="PROSITE" id="PS50886">
    <property type="entry name" value="TRBD"/>
    <property type="match status" value="1"/>
</dbReference>
<dbReference type="EMBL" id="FNYA01000001">
    <property type="protein sequence ID" value="SEI39062.1"/>
    <property type="molecule type" value="Genomic_DNA"/>
</dbReference>
<dbReference type="SUPFAM" id="SSF54991">
    <property type="entry name" value="Anticodon-binding domain of PheRS"/>
    <property type="match status" value="1"/>
</dbReference>
<dbReference type="InterPro" id="IPR033714">
    <property type="entry name" value="tRNA_bind_bactPheRS"/>
</dbReference>
<sequence length="834" mass="92710">MYQVRKLLLNSNQILIFAILLKFEKMRISYNWLKQFIKIDWKSDETAALLTDLGLEVEVVEAFESVTGGLKGIVIGHVLTCEKHPDADKLKITTVDLGDGNAPVQIVCGASNVAAGQKVAVATIGTKLFDKDGNAFEIKKGKIRGQESFGMICAEDEIGLGESHDGIMVLADNLVPGTPASKVFNIEVDEVFEIGLTPNRADAMSHMGVARDLKAGLLQSNVHTEFITPSVSKFKVDKRTLKIDVNIQDNKLAPRYAGVTISGITVKPSPSWLQNRLKSIGLTPKNNIVDVTNYVLHELGQPLHAFDANKIKGNKIIVKTVATGTKFTTLDNIERTLHEEDLMICDENGPMCIAGVFGGANSGVTDSTTNIFLESAYFNPVSIRKTAKRHTLSTDASFRFERGIDPEITAYALKRAALLIQEVAGGEITSDIVDIYPKKVEDFNVFLSFDKTNKLIGEELKKETIKNILASLDIKVNSITDNGLGLVVPSYRVDVQREVDVIEEILRVYGYNNIKIPNKINASVSNSSRTEEFKVQNVVANQLCSLGFNEMMANSLTTSNYIVFSEQVNSEETVTMLNPLSNDLSVMRQSMLFSALEAVSYNVNRRNSDLKLFEFGKTYHSIEGKYTERKHLTITMTGNATSENWNVAQKPSDFFLFKGYINAILSKLNIESKVKTVPVTHDVFAEGIGFAIGNEIIAEFGTIKKTLLKHFDVKQDVFFADLNWDAIQKYISNKIKLVDIPKFPEVRRDLALLVNDTVTFEQLYLVAKQTEKSLLKDINLFDVYEGKNLPEGKKSYALSFILQDTSKTLTDVQIDKIMSKLQSNFEAQLEAVLR</sequence>
<dbReference type="CDD" id="cd00769">
    <property type="entry name" value="PheRS_beta_core"/>
    <property type="match status" value="1"/>
</dbReference>
<dbReference type="NCBIfam" id="TIGR00472">
    <property type="entry name" value="pheT_bact"/>
    <property type="match status" value="1"/>
</dbReference>
<dbReference type="PROSITE" id="PS51447">
    <property type="entry name" value="FDX_ACB"/>
    <property type="match status" value="1"/>
</dbReference>
<evidence type="ECO:0000256" key="14">
    <source>
        <dbReference type="ARBA" id="ARBA00049255"/>
    </source>
</evidence>
<evidence type="ECO:0000256" key="13">
    <source>
        <dbReference type="ARBA" id="ARBA00023146"/>
    </source>
</evidence>
<dbReference type="InterPro" id="IPR036690">
    <property type="entry name" value="Fdx_antiC-bd_sf"/>
</dbReference>
<keyword evidence="8 15" id="KW-0547">Nucleotide-binding</keyword>
<evidence type="ECO:0000256" key="2">
    <source>
        <dbReference type="ARBA" id="ARBA00008653"/>
    </source>
</evidence>
<dbReference type="SMART" id="SM00896">
    <property type="entry name" value="FDX-ACB"/>
    <property type="match status" value="1"/>
</dbReference>
<comment type="cofactor">
    <cofactor evidence="15">
        <name>Mg(2+)</name>
        <dbReference type="ChEBI" id="CHEBI:18420"/>
    </cofactor>
    <text evidence="15">Binds 2 magnesium ions per tetramer.</text>
</comment>
<dbReference type="FunFam" id="3.50.40.10:FF:000001">
    <property type="entry name" value="Phenylalanine--tRNA ligase beta subunit"/>
    <property type="match status" value="1"/>
</dbReference>
<keyword evidence="21" id="KW-1185">Reference proteome</keyword>
<evidence type="ECO:0000256" key="4">
    <source>
        <dbReference type="ARBA" id="ARBA00022490"/>
    </source>
</evidence>
<dbReference type="InterPro" id="IPR020825">
    <property type="entry name" value="Phe-tRNA_synthase-like_B3/B4"/>
</dbReference>
<dbReference type="Pfam" id="PF17759">
    <property type="entry name" value="tRNA_synthFbeta"/>
    <property type="match status" value="1"/>
</dbReference>
<gene>
    <name evidence="15" type="primary">pheT</name>
    <name evidence="20" type="ORF">SAMN05660918_0293</name>
</gene>
<dbReference type="Gene3D" id="3.30.56.10">
    <property type="match status" value="2"/>
</dbReference>
<keyword evidence="12 15" id="KW-0648">Protein biosynthesis</keyword>
<feature type="domain" description="FDX-ACB" evidence="18">
    <location>
        <begin position="741"/>
        <end position="834"/>
    </location>
</feature>
<evidence type="ECO:0000313" key="21">
    <source>
        <dbReference type="Proteomes" id="UP000199702"/>
    </source>
</evidence>
<dbReference type="InterPro" id="IPR045864">
    <property type="entry name" value="aa-tRNA-synth_II/BPL/LPL"/>
</dbReference>
<dbReference type="Pfam" id="PF01588">
    <property type="entry name" value="tRNA_bind"/>
    <property type="match status" value="1"/>
</dbReference>
<evidence type="ECO:0000256" key="12">
    <source>
        <dbReference type="ARBA" id="ARBA00022917"/>
    </source>
</evidence>
<dbReference type="GO" id="GO:0009328">
    <property type="term" value="C:phenylalanine-tRNA ligase complex"/>
    <property type="evidence" value="ECO:0007669"/>
    <property type="project" value="TreeGrafter"/>
</dbReference>
<keyword evidence="6 15" id="KW-0436">Ligase</keyword>
<dbReference type="SMART" id="SM00874">
    <property type="entry name" value="B5"/>
    <property type="match status" value="1"/>
</dbReference>
<evidence type="ECO:0000256" key="10">
    <source>
        <dbReference type="ARBA" id="ARBA00022842"/>
    </source>
</evidence>